<name>A0A7S7SJ11_PALFE</name>
<dbReference type="AlphaFoldDB" id="A0A7S7SJ11"/>
<proteinExistence type="predicted"/>
<sequence>MRFERRTVLVFAAVVGIAAQGQTKLTDVSGTIDFAAPAGPEEAPRTYVGAGRVEQLGTVSLQMDISQFTSAPRGTVGTGSGPGRGTVTMAFNRQDRLVFQFDSAELTPLQYAGPAVITGGTGAYQDARGTAQVRLSQDSGTENWTLTAGLDISAGGNVRTIQLKNSNLQVPAAKFRNGNRLTGTGTFAPFGNVTVNLTRWRDSTDLQQYAATWVLNDKDSFNTTAAFVGAKAPAQVGTNLTGAGGAFAHATGYLTINVTETAGGGYQWVVSGRVVQPTTPPKNAPVITSVEMVGRPDRVGTNAWLQIRGENLVPATTQAGGLTWVDSPEIAAGSMPVKLGNVSVNLNFRPLYVWSMCSVATTPECGQDQIDVLTTLDNSAATLPLTVTNGTLTSWPYFVTKESLAPSLALFSARGDVVATRLDGSLVGSRELCPSGCTTPAKPGETVRLWATGFGLPTEALTEGSAKQVGTYLRPASCFFGEYTIRVTPALISPGLTVMDMRIPASAPAGDHALLCSFQGAFTPLGNKLAVGQ</sequence>
<accession>A0A7S7SJ11</accession>
<dbReference type="EMBL" id="CP063849">
    <property type="protein sequence ID" value="QOY86228.1"/>
    <property type="molecule type" value="Genomic_DNA"/>
</dbReference>
<gene>
    <name evidence="1" type="ORF">IRI77_25920</name>
</gene>
<keyword evidence="2" id="KW-1185">Reference proteome</keyword>
<dbReference type="Proteomes" id="UP000593892">
    <property type="component" value="Chromosome"/>
</dbReference>
<organism evidence="1 2">
    <name type="scientific">Paludibaculum fermentans</name>
    <dbReference type="NCBI Taxonomy" id="1473598"/>
    <lineage>
        <taxon>Bacteria</taxon>
        <taxon>Pseudomonadati</taxon>
        <taxon>Acidobacteriota</taxon>
        <taxon>Terriglobia</taxon>
        <taxon>Bryobacterales</taxon>
        <taxon>Bryobacteraceae</taxon>
        <taxon>Paludibaculum</taxon>
    </lineage>
</organism>
<dbReference type="KEGG" id="pfer:IRI77_25920"/>
<dbReference type="InterPro" id="IPR017803">
    <property type="entry name" value="CHP03437_C"/>
</dbReference>
<reference evidence="1 2" key="1">
    <citation type="submission" date="2020-10" db="EMBL/GenBank/DDBJ databases">
        <title>Complete genome sequence of Paludibaculum fermentans P105T, a facultatively anaerobic acidobacterium capable of dissimilatory Fe(III) reduction.</title>
        <authorList>
            <person name="Dedysh S.N."/>
            <person name="Beletsky A.V."/>
            <person name="Kulichevskaya I.S."/>
            <person name="Mardanov A.V."/>
            <person name="Ravin N.V."/>
        </authorList>
    </citation>
    <scope>NUCLEOTIDE SEQUENCE [LARGE SCALE GENOMIC DNA]</scope>
    <source>
        <strain evidence="1 2">P105</strain>
    </source>
</reference>
<evidence type="ECO:0000313" key="2">
    <source>
        <dbReference type="Proteomes" id="UP000593892"/>
    </source>
</evidence>
<evidence type="ECO:0000313" key="1">
    <source>
        <dbReference type="EMBL" id="QOY86228.1"/>
    </source>
</evidence>
<dbReference type="NCBIfam" id="TIGR03437">
    <property type="entry name" value="Soli_cterm"/>
    <property type="match status" value="1"/>
</dbReference>
<dbReference type="RefSeq" id="WP_194447897.1">
    <property type="nucleotide sequence ID" value="NZ_CP063849.1"/>
</dbReference>
<protein>
    <submittedName>
        <fullName evidence="1">Uncharacterized protein</fullName>
    </submittedName>
</protein>